<sequence>MEWKTDLIFQFLGLYQKEPSLWNIMLMEHKNKDDTYDAWNRIKQQLGDGNIPIKEIKRKRDNLMSTYRRLRSKVEKSKLMGEEELYKPDWPFYNVMAAFLDDMYNLRKLAFSDFQYSYKQDDSQSECAEEENVKKERTPTPKLKRRKTQNNRKVKKPADEPDDQAQEEGVSVNQDECVLYTQLLCKKLQTLKETTREIAMLEIDRYIYNLKQQEKSNLVLVTPTLMDPLVGQYSPRYRLSPNSEYSSVSQHTPEYKPEYPINFSPGSSQQAEEQLETQASSSQLSQSTS</sequence>
<dbReference type="Proteomes" id="UP001153954">
    <property type="component" value="Unassembled WGS sequence"/>
</dbReference>
<feature type="compositionally biased region" description="Polar residues" evidence="1">
    <location>
        <begin position="240"/>
        <end position="252"/>
    </location>
</feature>
<feature type="compositionally biased region" description="Low complexity" evidence="1">
    <location>
        <begin position="267"/>
        <end position="289"/>
    </location>
</feature>
<proteinExistence type="predicted"/>
<accession>A0AAU9UTY1</accession>
<organism evidence="3 4">
    <name type="scientific">Euphydryas editha</name>
    <name type="common">Edith's checkerspot</name>
    <dbReference type="NCBI Taxonomy" id="104508"/>
    <lineage>
        <taxon>Eukaryota</taxon>
        <taxon>Metazoa</taxon>
        <taxon>Ecdysozoa</taxon>
        <taxon>Arthropoda</taxon>
        <taxon>Hexapoda</taxon>
        <taxon>Insecta</taxon>
        <taxon>Pterygota</taxon>
        <taxon>Neoptera</taxon>
        <taxon>Endopterygota</taxon>
        <taxon>Lepidoptera</taxon>
        <taxon>Glossata</taxon>
        <taxon>Ditrysia</taxon>
        <taxon>Papilionoidea</taxon>
        <taxon>Nymphalidae</taxon>
        <taxon>Nymphalinae</taxon>
        <taxon>Euphydryas</taxon>
    </lineage>
</organism>
<dbReference type="EMBL" id="CAKOGL010000025">
    <property type="protein sequence ID" value="CAH2102991.1"/>
    <property type="molecule type" value="Genomic_DNA"/>
</dbReference>
<feature type="region of interest" description="Disordered" evidence="1">
    <location>
        <begin position="125"/>
        <end position="170"/>
    </location>
</feature>
<feature type="region of interest" description="Disordered" evidence="1">
    <location>
        <begin position="235"/>
        <end position="289"/>
    </location>
</feature>
<evidence type="ECO:0000313" key="4">
    <source>
        <dbReference type="Proteomes" id="UP001153954"/>
    </source>
</evidence>
<dbReference type="PANTHER" id="PTHR21505">
    <property type="entry name" value="MADF DOMAIN-CONTAINING PROTEIN-RELATED"/>
    <property type="match status" value="1"/>
</dbReference>
<reference evidence="3" key="1">
    <citation type="submission" date="2022-03" db="EMBL/GenBank/DDBJ databases">
        <authorList>
            <person name="Tunstrom K."/>
        </authorList>
    </citation>
    <scope>NUCLEOTIDE SEQUENCE</scope>
</reference>
<keyword evidence="4" id="KW-1185">Reference proteome</keyword>
<feature type="compositionally biased region" description="Basic residues" evidence="1">
    <location>
        <begin position="142"/>
        <end position="155"/>
    </location>
</feature>
<comment type="caution">
    <text evidence="3">The sequence shown here is derived from an EMBL/GenBank/DDBJ whole genome shotgun (WGS) entry which is preliminary data.</text>
</comment>
<name>A0AAU9UTY1_EUPED</name>
<dbReference type="Pfam" id="PF10545">
    <property type="entry name" value="MADF_DNA_bdg"/>
    <property type="match status" value="1"/>
</dbReference>
<protein>
    <recommendedName>
        <fullName evidence="2">MADF domain-containing protein</fullName>
    </recommendedName>
</protein>
<dbReference type="AlphaFoldDB" id="A0AAU9UTY1"/>
<gene>
    <name evidence="3" type="ORF">EEDITHA_LOCUS17554</name>
</gene>
<evidence type="ECO:0000256" key="1">
    <source>
        <dbReference type="SAM" id="MobiDB-lite"/>
    </source>
</evidence>
<feature type="domain" description="MADF" evidence="2">
    <location>
        <begin position="10"/>
        <end position="104"/>
    </location>
</feature>
<evidence type="ECO:0000259" key="2">
    <source>
        <dbReference type="PROSITE" id="PS51029"/>
    </source>
</evidence>
<dbReference type="PANTHER" id="PTHR21505:SF12">
    <property type="entry name" value="MADF DOMAIN-CONTAINING PROTEIN-RELATED"/>
    <property type="match status" value="1"/>
</dbReference>
<dbReference type="SMART" id="SM00595">
    <property type="entry name" value="MADF"/>
    <property type="match status" value="1"/>
</dbReference>
<dbReference type="InterPro" id="IPR006578">
    <property type="entry name" value="MADF-dom"/>
</dbReference>
<dbReference type="PROSITE" id="PS51029">
    <property type="entry name" value="MADF"/>
    <property type="match status" value="1"/>
</dbReference>
<evidence type="ECO:0000313" key="3">
    <source>
        <dbReference type="EMBL" id="CAH2102991.1"/>
    </source>
</evidence>